<dbReference type="Proteomes" id="UP000027120">
    <property type="component" value="Unassembled WGS sequence"/>
</dbReference>
<dbReference type="EMBL" id="KK785428">
    <property type="protein sequence ID" value="KDO42886.1"/>
    <property type="molecule type" value="Genomic_DNA"/>
</dbReference>
<proteinExistence type="predicted"/>
<evidence type="ECO:0000313" key="2">
    <source>
        <dbReference type="Proteomes" id="UP000027120"/>
    </source>
</evidence>
<organism evidence="1 2">
    <name type="scientific">Citrus sinensis</name>
    <name type="common">Sweet orange</name>
    <name type="synonym">Citrus aurantium var. sinensis</name>
    <dbReference type="NCBI Taxonomy" id="2711"/>
    <lineage>
        <taxon>Eukaryota</taxon>
        <taxon>Viridiplantae</taxon>
        <taxon>Streptophyta</taxon>
        <taxon>Embryophyta</taxon>
        <taxon>Tracheophyta</taxon>
        <taxon>Spermatophyta</taxon>
        <taxon>Magnoliopsida</taxon>
        <taxon>eudicotyledons</taxon>
        <taxon>Gunneridae</taxon>
        <taxon>Pentapetalae</taxon>
        <taxon>rosids</taxon>
        <taxon>malvids</taxon>
        <taxon>Sapindales</taxon>
        <taxon>Rutaceae</taxon>
        <taxon>Aurantioideae</taxon>
        <taxon>Citrus</taxon>
    </lineage>
</organism>
<keyword evidence="2" id="KW-1185">Reference proteome</keyword>
<evidence type="ECO:0000313" key="1">
    <source>
        <dbReference type="EMBL" id="KDO42886.1"/>
    </source>
</evidence>
<gene>
    <name evidence="1" type="ORF">CISIN_1g032790mg</name>
</gene>
<sequence>MVQLWYRATVAPNRWIPTYSSGPHSFEWIQRENERSLTTHMHSYVIATAAGNKRPPRCHCCHFRSSEPTLRLLAFLHLVPRSSCYHLCSSYLWLCSPLSATQGELINAIPNGREWLFVIQSSSAADVMKMLLL</sequence>
<name>A0A067DW92_CITSI</name>
<accession>A0A067DW92</accession>
<protein>
    <submittedName>
        <fullName evidence="1">Uncharacterized protein</fullName>
    </submittedName>
</protein>
<dbReference type="AlphaFoldDB" id="A0A067DW92"/>
<reference evidence="1 2" key="1">
    <citation type="submission" date="2014-04" db="EMBL/GenBank/DDBJ databases">
        <authorList>
            <consortium name="International Citrus Genome Consortium"/>
            <person name="Gmitter F."/>
            <person name="Chen C."/>
            <person name="Farmerie W."/>
            <person name="Harkins T."/>
            <person name="Desany B."/>
            <person name="Mohiuddin M."/>
            <person name="Kodira C."/>
            <person name="Borodovsky M."/>
            <person name="Lomsadze A."/>
            <person name="Burns P."/>
            <person name="Jenkins J."/>
            <person name="Prochnik S."/>
            <person name="Shu S."/>
            <person name="Chapman J."/>
            <person name="Pitluck S."/>
            <person name="Schmutz J."/>
            <person name="Rokhsar D."/>
        </authorList>
    </citation>
    <scope>NUCLEOTIDE SEQUENCE</scope>
</reference>